<dbReference type="EMBL" id="JXYQ01000007">
    <property type="protein sequence ID" value="KJA12084.1"/>
    <property type="molecule type" value="Genomic_DNA"/>
</dbReference>
<comment type="caution">
    <text evidence="1">The sequence shown here is derived from an EMBL/GenBank/DDBJ whole genome shotgun (WGS) entry which is preliminary data.</text>
</comment>
<dbReference type="AlphaFoldDB" id="A0A0D7KDF3"/>
<keyword evidence="2" id="KW-1185">Reference proteome</keyword>
<evidence type="ECO:0008006" key="3">
    <source>
        <dbReference type="Google" id="ProtNLM"/>
    </source>
</evidence>
<sequence>MAFEFDLSAHLPSVMRAIQEKLGGWERPVLTDYELAVLVTSQMAHLEEQPTLRLYEKVVESLGSFGLISPSKDFKPGTVYHLFGRAKPKATEVACAADPFAYISHLSAMEFHGLTDRFSKILYLTTPPDTEWKDLAKERMLKDLREHLEPFQRARLPQLRRPVFDRVEGVRVELMRRSSRGAFKTIKSPTIRVAMVGRAFLDMVREPGNCGGMQHVVDTYREHGARFLALIAEEVEQHGNAVEKVRAGYLLEEVCQLHHPLVDGWTQKAQRGGSRLLDPLGEYVPHYSEKWKLSINVASLMPGGSEGAL</sequence>
<organism evidence="1 2">
    <name type="scientific">Acidovorax temperans</name>
    <dbReference type="NCBI Taxonomy" id="80878"/>
    <lineage>
        <taxon>Bacteria</taxon>
        <taxon>Pseudomonadati</taxon>
        <taxon>Pseudomonadota</taxon>
        <taxon>Betaproteobacteria</taxon>
        <taxon>Burkholderiales</taxon>
        <taxon>Comamonadaceae</taxon>
        <taxon>Acidovorax</taxon>
    </lineage>
</organism>
<gene>
    <name evidence="1" type="ORF">RP29_02215</name>
</gene>
<protein>
    <recommendedName>
        <fullName evidence="3">AbiEi antitoxin C-terminal domain-containing protein</fullName>
    </recommendedName>
</protein>
<accession>A0A0D7KDF3</accession>
<evidence type="ECO:0000313" key="1">
    <source>
        <dbReference type="EMBL" id="KJA12084.1"/>
    </source>
</evidence>
<proteinExistence type="predicted"/>
<evidence type="ECO:0000313" key="2">
    <source>
        <dbReference type="Proteomes" id="UP000032566"/>
    </source>
</evidence>
<reference evidence="1 2" key="1">
    <citation type="submission" date="2014-12" db="EMBL/GenBank/DDBJ databases">
        <title>Isolation of bacteria from lake water.</title>
        <authorList>
            <person name="Sheng K.-Y."/>
            <person name="Chin P.-S."/>
            <person name="Chan K.-G."/>
            <person name="Tan G.S."/>
        </authorList>
    </citation>
    <scope>NUCLEOTIDE SEQUENCE [LARGE SCALE GENOMIC DNA]</scope>
    <source>
        <strain evidence="1 2">KY4</strain>
    </source>
</reference>
<name>A0A0D7KDF3_9BURK</name>
<dbReference type="Proteomes" id="UP000032566">
    <property type="component" value="Unassembled WGS sequence"/>
</dbReference>
<dbReference type="PATRIC" id="fig|80878.5.peg.3507"/>